<dbReference type="NCBIfam" id="TIGR00078">
    <property type="entry name" value="nadC"/>
    <property type="match status" value="1"/>
</dbReference>
<comment type="subunit">
    <text evidence="4 9">Hexamer formed by 3 homodimers.</text>
</comment>
<feature type="binding site" evidence="10">
    <location>
        <position position="182"/>
    </location>
    <ligand>
        <name>substrate</name>
    </ligand>
</feature>
<comment type="catalytic activity">
    <reaction evidence="8 9">
        <text>nicotinate beta-D-ribonucleotide + CO2 + diphosphate = quinolinate + 5-phospho-alpha-D-ribose 1-diphosphate + 2 H(+)</text>
        <dbReference type="Rhea" id="RHEA:12733"/>
        <dbReference type="ChEBI" id="CHEBI:15378"/>
        <dbReference type="ChEBI" id="CHEBI:16526"/>
        <dbReference type="ChEBI" id="CHEBI:29959"/>
        <dbReference type="ChEBI" id="CHEBI:33019"/>
        <dbReference type="ChEBI" id="CHEBI:57502"/>
        <dbReference type="ChEBI" id="CHEBI:58017"/>
        <dbReference type="EC" id="2.4.2.19"/>
    </reaction>
</comment>
<dbReference type="Proteomes" id="UP000001400">
    <property type="component" value="Chromosome"/>
</dbReference>
<evidence type="ECO:0000256" key="4">
    <source>
        <dbReference type="ARBA" id="ARBA00011218"/>
    </source>
</evidence>
<dbReference type="InterPro" id="IPR004393">
    <property type="entry name" value="NadC"/>
</dbReference>
<proteinExistence type="inferred from homology"/>
<comment type="function">
    <text evidence="1 9">Involved in the catabolism of quinolinic acid (QA).</text>
</comment>
<dbReference type="InterPro" id="IPR002638">
    <property type="entry name" value="Quinolinate_PRibosylTrfase_C"/>
</dbReference>
<organism evidence="13 14">
    <name type="scientific">Aciduliprofundum boonei (strain DSM 19572 / T469)</name>
    <dbReference type="NCBI Taxonomy" id="439481"/>
    <lineage>
        <taxon>Archaea</taxon>
        <taxon>Methanobacteriati</taxon>
        <taxon>Thermoplasmatota</taxon>
        <taxon>DHVE2 group</taxon>
        <taxon>Candidatus Aciduliprofundum</taxon>
    </lineage>
</organism>
<feature type="domain" description="Quinolinate phosphoribosyl transferase C-terminal" evidence="11">
    <location>
        <begin position="99"/>
        <end position="263"/>
    </location>
</feature>
<evidence type="ECO:0000259" key="11">
    <source>
        <dbReference type="Pfam" id="PF01729"/>
    </source>
</evidence>
<dbReference type="Pfam" id="PF02749">
    <property type="entry name" value="QRPTase_N"/>
    <property type="match status" value="1"/>
</dbReference>
<keyword evidence="7 9" id="KW-0808">Transferase</keyword>
<dbReference type="SUPFAM" id="SSF51690">
    <property type="entry name" value="Nicotinate/Quinolinate PRTase C-terminal domain-like"/>
    <property type="match status" value="1"/>
</dbReference>
<dbReference type="OrthoDB" id="115072at2157"/>
<dbReference type="InterPro" id="IPR022412">
    <property type="entry name" value="Quinolinate_PRibosylTrfase_N"/>
</dbReference>
<dbReference type="EMBL" id="CP001941">
    <property type="protein sequence ID" value="ADD08171.1"/>
    <property type="molecule type" value="Genomic_DNA"/>
</dbReference>
<evidence type="ECO:0000256" key="2">
    <source>
        <dbReference type="ARBA" id="ARBA00004893"/>
    </source>
</evidence>
<dbReference type="InterPro" id="IPR013785">
    <property type="entry name" value="Aldolase_TIM"/>
</dbReference>
<gene>
    <name evidence="13" type="ordered locus">Aboo_0360</name>
</gene>
<dbReference type="PANTHER" id="PTHR32179:SF3">
    <property type="entry name" value="NICOTINATE-NUCLEOTIDE PYROPHOSPHORYLASE [CARBOXYLATING]"/>
    <property type="match status" value="1"/>
</dbReference>
<feature type="binding site" evidence="10">
    <location>
        <position position="144"/>
    </location>
    <ligand>
        <name>substrate</name>
    </ligand>
</feature>
<dbReference type="InterPro" id="IPR037128">
    <property type="entry name" value="Quinolinate_PRibosylTase_N_sf"/>
</dbReference>
<dbReference type="GO" id="GO:0009435">
    <property type="term" value="P:NAD+ biosynthetic process"/>
    <property type="evidence" value="ECO:0007669"/>
    <property type="project" value="UniProtKB-UniPathway"/>
</dbReference>
<comment type="pathway">
    <text evidence="2 9">Cofactor biosynthesis; NAD(+) biosynthesis; nicotinate D-ribonucleotide from quinolinate: step 1/1.</text>
</comment>
<dbReference type="Gene3D" id="3.20.20.70">
    <property type="entry name" value="Aldolase class I"/>
    <property type="match status" value="1"/>
</dbReference>
<dbReference type="Pfam" id="PF01729">
    <property type="entry name" value="QRPTase_C"/>
    <property type="match status" value="1"/>
</dbReference>
<dbReference type="InterPro" id="IPR027277">
    <property type="entry name" value="NadC/ModD"/>
</dbReference>
<evidence type="ECO:0000313" key="13">
    <source>
        <dbReference type="EMBL" id="ADD08171.1"/>
    </source>
</evidence>
<sequence>MFEKLYQEDMSFGDLTSSLIIPQDLNAIADVIAKEECILVGIDYLESKLKKFGLGVKKYADDGEKVERRKVVMEIEGNAAKILSVERTLLNILGRMSGIATLTREMVDKARKVNSKVRIAATRKTLWGYLDKLAVEIGGGDPHRWNLADMVLIKDNHIALVGLEEAIKRAKRASFTKKIEVEVENEKDAIKAAELDVDIIMLDNLSPEEVCKIAKKLRRYRVLIEVSGGITPDTLEDYAKCDVDIISMGFITHSAKHINFSLEIKNREV</sequence>
<dbReference type="FunFam" id="3.90.1170.20:FF:000001">
    <property type="entry name" value="Nicotinate-nucleotide diphosphorylase (Carboxylating)"/>
    <property type="match status" value="1"/>
</dbReference>
<feature type="binding site" evidence="10">
    <location>
        <begin position="122"/>
        <end position="124"/>
    </location>
    <ligand>
        <name>substrate</name>
    </ligand>
</feature>
<dbReference type="SUPFAM" id="SSF54675">
    <property type="entry name" value="Nicotinate/Quinolinate PRTase N-terminal domain-like"/>
    <property type="match status" value="1"/>
</dbReference>
<evidence type="ECO:0000256" key="9">
    <source>
        <dbReference type="PIRNR" id="PIRNR006250"/>
    </source>
</evidence>
<keyword evidence="6 9" id="KW-0328">Glycosyltransferase</keyword>
<dbReference type="eggNOG" id="arCOG01482">
    <property type="taxonomic scope" value="Archaea"/>
</dbReference>
<protein>
    <recommendedName>
        <fullName evidence="9">Nicotinate-nucleotide pyrophosphorylase [carboxylating]</fullName>
        <ecNumber evidence="9">2.4.2.19</ecNumber>
    </recommendedName>
    <alternativeName>
        <fullName evidence="9">Quinolinate phosphoribosyltransferase [decarboxylating]</fullName>
    </alternativeName>
</protein>
<keyword evidence="14" id="KW-1185">Reference proteome</keyword>
<comment type="similarity">
    <text evidence="3 9">Belongs to the NadC/ModD family.</text>
</comment>
<dbReference type="GO" id="GO:0005737">
    <property type="term" value="C:cytoplasm"/>
    <property type="evidence" value="ECO:0007669"/>
    <property type="project" value="TreeGrafter"/>
</dbReference>
<dbReference type="RefSeq" id="WP_008084522.1">
    <property type="nucleotide sequence ID" value="NC_013926.1"/>
</dbReference>
<keyword evidence="5 9" id="KW-0662">Pyridine nucleotide biosynthesis</keyword>
<feature type="binding site" evidence="10">
    <location>
        <position position="154"/>
    </location>
    <ligand>
        <name>substrate</name>
    </ligand>
</feature>
<dbReference type="PANTHER" id="PTHR32179">
    <property type="entry name" value="NICOTINATE-NUCLEOTIDE PYROPHOSPHORYLASE [CARBOXYLATING]"/>
    <property type="match status" value="1"/>
</dbReference>
<feature type="binding site" evidence="10">
    <location>
        <begin position="248"/>
        <end position="250"/>
    </location>
    <ligand>
        <name>substrate</name>
    </ligand>
</feature>
<dbReference type="FunFam" id="3.20.20.70:FF:000030">
    <property type="entry name" value="Nicotinate-nucleotide pyrophosphorylase, carboxylating"/>
    <property type="match status" value="1"/>
</dbReference>
<evidence type="ECO:0000256" key="8">
    <source>
        <dbReference type="ARBA" id="ARBA00047445"/>
    </source>
</evidence>
<dbReference type="STRING" id="439481.Aboo_0360"/>
<dbReference type="GO" id="GO:0004514">
    <property type="term" value="F:nicotinate-nucleotide diphosphorylase (carboxylating) activity"/>
    <property type="evidence" value="ECO:0007669"/>
    <property type="project" value="UniProtKB-EC"/>
</dbReference>
<dbReference type="PIRSF" id="PIRSF006250">
    <property type="entry name" value="NadC_ModD"/>
    <property type="match status" value="1"/>
</dbReference>
<dbReference type="InterPro" id="IPR036068">
    <property type="entry name" value="Nicotinate_pribotase-like_C"/>
</dbReference>
<evidence type="ECO:0000259" key="12">
    <source>
        <dbReference type="Pfam" id="PF02749"/>
    </source>
</evidence>
<evidence type="ECO:0000256" key="6">
    <source>
        <dbReference type="ARBA" id="ARBA00022676"/>
    </source>
</evidence>
<feature type="binding site" evidence="10">
    <location>
        <position position="87"/>
    </location>
    <ligand>
        <name>substrate</name>
    </ligand>
</feature>
<evidence type="ECO:0000256" key="7">
    <source>
        <dbReference type="ARBA" id="ARBA00022679"/>
    </source>
</evidence>
<feature type="domain" description="Quinolinate phosphoribosyl transferase N-terminal" evidence="12">
    <location>
        <begin position="14"/>
        <end position="97"/>
    </location>
</feature>
<dbReference type="GeneID" id="8827302"/>
<dbReference type="AlphaFoldDB" id="B5IDU1"/>
<name>B5IDU1_ACIB4</name>
<evidence type="ECO:0000256" key="3">
    <source>
        <dbReference type="ARBA" id="ARBA00009400"/>
    </source>
</evidence>
<dbReference type="CDD" id="cd01572">
    <property type="entry name" value="QPRTase"/>
    <property type="match status" value="1"/>
</dbReference>
<dbReference type="GO" id="GO:0034213">
    <property type="term" value="P:quinolinate catabolic process"/>
    <property type="evidence" value="ECO:0007669"/>
    <property type="project" value="TreeGrafter"/>
</dbReference>
<accession>B5IDU1</accession>
<feature type="binding site" evidence="10">
    <location>
        <position position="203"/>
    </location>
    <ligand>
        <name>substrate</name>
    </ligand>
</feature>
<feature type="binding site" evidence="10">
    <location>
        <begin position="227"/>
        <end position="229"/>
    </location>
    <ligand>
        <name>substrate</name>
    </ligand>
</feature>
<evidence type="ECO:0000256" key="1">
    <source>
        <dbReference type="ARBA" id="ARBA00003237"/>
    </source>
</evidence>
<evidence type="ECO:0000256" key="10">
    <source>
        <dbReference type="PIRSR" id="PIRSR006250-1"/>
    </source>
</evidence>
<evidence type="ECO:0000256" key="5">
    <source>
        <dbReference type="ARBA" id="ARBA00022642"/>
    </source>
</evidence>
<dbReference type="Gene3D" id="3.90.1170.20">
    <property type="entry name" value="Quinolinate phosphoribosyl transferase, N-terminal domain"/>
    <property type="match status" value="1"/>
</dbReference>
<dbReference type="HOGENOM" id="CLU_039622_2_0_2"/>
<evidence type="ECO:0000313" key="14">
    <source>
        <dbReference type="Proteomes" id="UP000001400"/>
    </source>
</evidence>
<dbReference type="EC" id="2.4.2.19" evidence="9"/>
<reference evidence="13" key="1">
    <citation type="submission" date="2010-02" db="EMBL/GenBank/DDBJ databases">
        <title>Complete sequence of Aciduliprofundum boonei T469.</title>
        <authorList>
            <consortium name="US DOE Joint Genome Institute"/>
            <person name="Lucas S."/>
            <person name="Copeland A."/>
            <person name="Lapidus A."/>
            <person name="Cheng J.-F."/>
            <person name="Bruce D."/>
            <person name="Goodwin L."/>
            <person name="Pitluck S."/>
            <person name="Saunders E."/>
            <person name="Detter J.C."/>
            <person name="Han C."/>
            <person name="Tapia R."/>
            <person name="Land M."/>
            <person name="Hauser L."/>
            <person name="Kyrpides N."/>
            <person name="Mikhailova N."/>
            <person name="Flores G."/>
            <person name="Reysenbach A.-L."/>
            <person name="Woyke T."/>
        </authorList>
    </citation>
    <scope>NUCLEOTIDE SEQUENCE</scope>
    <source>
        <strain evidence="13">T469</strain>
    </source>
</reference>
<dbReference type="KEGG" id="abi:Aboo_0360"/>
<dbReference type="UniPathway" id="UPA00253">
    <property type="reaction ID" value="UER00331"/>
</dbReference>